<dbReference type="EMBL" id="CCKQ01013215">
    <property type="protein sequence ID" value="CDW84860.1"/>
    <property type="molecule type" value="Genomic_DNA"/>
</dbReference>
<feature type="compositionally biased region" description="Low complexity" evidence="9">
    <location>
        <begin position="205"/>
        <end position="214"/>
    </location>
</feature>
<evidence type="ECO:0000256" key="9">
    <source>
        <dbReference type="SAM" id="MobiDB-lite"/>
    </source>
</evidence>
<dbReference type="GO" id="GO:0045292">
    <property type="term" value="P:mRNA cis splicing, via spliceosome"/>
    <property type="evidence" value="ECO:0007669"/>
    <property type="project" value="InterPro"/>
</dbReference>
<keyword evidence="5 8" id="KW-0508">mRNA splicing</keyword>
<dbReference type="GO" id="GO:0000339">
    <property type="term" value="F:RNA cap binding"/>
    <property type="evidence" value="ECO:0007669"/>
    <property type="project" value="InterPro"/>
</dbReference>
<protein>
    <recommendedName>
        <fullName evidence="8">Nuclear cap-binding protein subunit 2</fullName>
    </recommendedName>
    <alternativeName>
        <fullName evidence="8">20 kDa nuclear cap-binding protein</fullName>
    </alternativeName>
</protein>
<dbReference type="PANTHER" id="PTHR18847:SF0">
    <property type="entry name" value="NUCLEAR CAP-BINDING PROTEIN SUBUNIT 2"/>
    <property type="match status" value="1"/>
</dbReference>
<dbReference type="SMART" id="SM00360">
    <property type="entry name" value="RRM"/>
    <property type="match status" value="1"/>
</dbReference>
<name>A0A078AR16_STYLE</name>
<keyword evidence="6 8" id="KW-0539">Nucleus</keyword>
<proteinExistence type="inferred from homology"/>
<evidence type="ECO:0000313" key="12">
    <source>
        <dbReference type="Proteomes" id="UP000039865"/>
    </source>
</evidence>
<dbReference type="PANTHER" id="PTHR18847">
    <property type="entry name" value="20 KD NUCLEAR CAP BINDING PROTEIN"/>
    <property type="match status" value="1"/>
</dbReference>
<evidence type="ECO:0000259" key="10">
    <source>
        <dbReference type="PROSITE" id="PS50102"/>
    </source>
</evidence>
<organism evidence="11 12">
    <name type="scientific">Stylonychia lemnae</name>
    <name type="common">Ciliate</name>
    <dbReference type="NCBI Taxonomy" id="5949"/>
    <lineage>
        <taxon>Eukaryota</taxon>
        <taxon>Sar</taxon>
        <taxon>Alveolata</taxon>
        <taxon>Ciliophora</taxon>
        <taxon>Intramacronucleata</taxon>
        <taxon>Spirotrichea</taxon>
        <taxon>Stichotrichia</taxon>
        <taxon>Sporadotrichida</taxon>
        <taxon>Oxytrichidae</taxon>
        <taxon>Stylonychinae</taxon>
        <taxon>Stylonychia</taxon>
    </lineage>
</organism>
<gene>
    <name evidence="11" type="primary">Contig16282.g17347</name>
    <name evidence="11" type="ORF">STYLEM_13929</name>
</gene>
<comment type="similarity">
    <text evidence="2 8">Belongs to the RRM NCBP2 family.</text>
</comment>
<feature type="compositionally biased region" description="Polar residues" evidence="9">
    <location>
        <begin position="172"/>
        <end position="187"/>
    </location>
</feature>
<dbReference type="PROSITE" id="PS50102">
    <property type="entry name" value="RRM"/>
    <property type="match status" value="1"/>
</dbReference>
<sequence length="228" mass="26395">MASILYYLEENQKAAYFDRKQGLTEEEYFERLKTSSTLYVGNLSFYTQEYQLLQYFSLCSKSLPRMIMGLNKQTKTPCGFCFVEFGTREEAATARDLLNLKLVDGRAIRVDWDIGFQWGRQFGRGRNGGQVRDEVNTEQIDKDRPKPNFRRRNNHNNEHNRNNNDSNDNKDGQATTADENSSNINENQGDRKDYRERNRGGRGDGQNYRGNRGSYRGGRGNGRGQIQN</sequence>
<dbReference type="Gene3D" id="3.30.70.330">
    <property type="match status" value="1"/>
</dbReference>
<evidence type="ECO:0000256" key="5">
    <source>
        <dbReference type="ARBA" id="ARBA00023187"/>
    </source>
</evidence>
<evidence type="ECO:0000256" key="7">
    <source>
        <dbReference type="PROSITE-ProRule" id="PRU00176"/>
    </source>
</evidence>
<dbReference type="OrthoDB" id="311897at2759"/>
<feature type="region of interest" description="Disordered" evidence="9">
    <location>
        <begin position="123"/>
        <end position="228"/>
    </location>
</feature>
<evidence type="ECO:0000256" key="2">
    <source>
        <dbReference type="ARBA" id="ARBA00010725"/>
    </source>
</evidence>
<accession>A0A078AR16</accession>
<evidence type="ECO:0000256" key="4">
    <source>
        <dbReference type="ARBA" id="ARBA00022884"/>
    </source>
</evidence>
<feature type="compositionally biased region" description="Basic and acidic residues" evidence="9">
    <location>
        <begin position="155"/>
        <end position="171"/>
    </location>
</feature>
<feature type="compositionally biased region" description="Basic and acidic residues" evidence="9">
    <location>
        <begin position="131"/>
        <end position="146"/>
    </location>
</feature>
<dbReference type="CDD" id="cd12240">
    <property type="entry name" value="RRM_NCBP2"/>
    <property type="match status" value="1"/>
</dbReference>
<dbReference type="Proteomes" id="UP000039865">
    <property type="component" value="Unassembled WGS sequence"/>
</dbReference>
<dbReference type="InterPro" id="IPR035979">
    <property type="entry name" value="RBD_domain_sf"/>
</dbReference>
<dbReference type="InterPro" id="IPR027157">
    <property type="entry name" value="NCBP2"/>
</dbReference>
<dbReference type="InterPro" id="IPR034148">
    <property type="entry name" value="NCBP2_RRM"/>
</dbReference>
<evidence type="ECO:0000256" key="8">
    <source>
        <dbReference type="RuleBase" id="RU364036"/>
    </source>
</evidence>
<feature type="compositionally biased region" description="Basic and acidic residues" evidence="9">
    <location>
        <begin position="188"/>
        <end position="202"/>
    </location>
</feature>
<dbReference type="SUPFAM" id="SSF54928">
    <property type="entry name" value="RNA-binding domain, RBD"/>
    <property type="match status" value="1"/>
</dbReference>
<dbReference type="InParanoid" id="A0A078AR16"/>
<dbReference type="InterPro" id="IPR012677">
    <property type="entry name" value="Nucleotide-bd_a/b_plait_sf"/>
</dbReference>
<dbReference type="InterPro" id="IPR000504">
    <property type="entry name" value="RRM_dom"/>
</dbReference>
<evidence type="ECO:0000256" key="3">
    <source>
        <dbReference type="ARBA" id="ARBA00022664"/>
    </source>
</evidence>
<dbReference type="GO" id="GO:0005634">
    <property type="term" value="C:nucleus"/>
    <property type="evidence" value="ECO:0007669"/>
    <property type="project" value="UniProtKB-SubCell"/>
</dbReference>
<dbReference type="AlphaFoldDB" id="A0A078AR16"/>
<comment type="subcellular location">
    <subcellularLocation>
        <location evidence="1 8">Nucleus</location>
    </subcellularLocation>
</comment>
<dbReference type="OMA" id="QIYEHMC"/>
<keyword evidence="4 7" id="KW-0694">RNA-binding</keyword>
<reference evidence="11 12" key="1">
    <citation type="submission" date="2014-06" db="EMBL/GenBank/DDBJ databases">
        <authorList>
            <person name="Swart Estienne"/>
        </authorList>
    </citation>
    <scope>NUCLEOTIDE SEQUENCE [LARGE SCALE GENOMIC DNA]</scope>
    <source>
        <strain evidence="11 12">130c</strain>
    </source>
</reference>
<feature type="compositionally biased region" description="Gly residues" evidence="9">
    <location>
        <begin position="215"/>
        <end position="228"/>
    </location>
</feature>
<dbReference type="FunCoup" id="A0A078AR16">
    <property type="interactions" value="248"/>
</dbReference>
<dbReference type="GO" id="GO:0005846">
    <property type="term" value="C:nuclear cap binding complex"/>
    <property type="evidence" value="ECO:0007669"/>
    <property type="project" value="InterPro"/>
</dbReference>
<evidence type="ECO:0000313" key="11">
    <source>
        <dbReference type="EMBL" id="CDW84860.1"/>
    </source>
</evidence>
<feature type="domain" description="RRM" evidence="10">
    <location>
        <begin position="36"/>
        <end position="115"/>
    </location>
</feature>
<evidence type="ECO:0000256" key="6">
    <source>
        <dbReference type="ARBA" id="ARBA00023242"/>
    </source>
</evidence>
<evidence type="ECO:0000256" key="1">
    <source>
        <dbReference type="ARBA" id="ARBA00004123"/>
    </source>
</evidence>
<dbReference type="Pfam" id="PF00076">
    <property type="entry name" value="RRM_1"/>
    <property type="match status" value="1"/>
</dbReference>
<keyword evidence="3 8" id="KW-0507">mRNA processing</keyword>
<keyword evidence="12" id="KW-1185">Reference proteome</keyword>